<dbReference type="GO" id="GO:0003935">
    <property type="term" value="F:GTP cyclohydrolase II activity"/>
    <property type="evidence" value="ECO:0007669"/>
    <property type="project" value="UniProtKB-UniRule"/>
</dbReference>
<evidence type="ECO:0000256" key="12">
    <source>
        <dbReference type="ARBA" id="ARBA00022801"/>
    </source>
</evidence>
<keyword evidence="13 19" id="KW-0862">Zinc</keyword>
<evidence type="ECO:0000256" key="4">
    <source>
        <dbReference type="ARBA" id="ARBA00002284"/>
    </source>
</evidence>
<dbReference type="HAMAP" id="MF_00179">
    <property type="entry name" value="RibA"/>
    <property type="match status" value="1"/>
</dbReference>
<evidence type="ECO:0000256" key="8">
    <source>
        <dbReference type="ARBA" id="ARBA00008976"/>
    </source>
</evidence>
<accession>A0A3P3XJ47</accession>
<evidence type="ECO:0000256" key="9">
    <source>
        <dbReference type="ARBA" id="ARBA00022619"/>
    </source>
</evidence>
<feature type="binding site" evidence="19">
    <location>
        <position position="273"/>
    </location>
    <ligand>
        <name>Zn(2+)</name>
        <dbReference type="ChEBI" id="CHEBI:29105"/>
        <note>catalytic</note>
    </ligand>
</feature>
<keyword evidence="10 19" id="KW-0479">Metal-binding</keyword>
<dbReference type="EC" id="3.5.4.25" evidence="19"/>
<dbReference type="GO" id="GO:0005829">
    <property type="term" value="C:cytosol"/>
    <property type="evidence" value="ECO:0007669"/>
    <property type="project" value="TreeGrafter"/>
</dbReference>
<dbReference type="PANTHER" id="PTHR21327">
    <property type="entry name" value="GTP CYCLOHYDROLASE II-RELATED"/>
    <property type="match status" value="1"/>
</dbReference>
<name>A0A3P3XJ47_9SPIR</name>
<feature type="binding site" evidence="19">
    <location>
        <position position="357"/>
    </location>
    <ligand>
        <name>GTP</name>
        <dbReference type="ChEBI" id="CHEBI:37565"/>
    </ligand>
</feature>
<evidence type="ECO:0000256" key="2">
    <source>
        <dbReference type="ARBA" id="ARBA00001936"/>
    </source>
</evidence>
<evidence type="ECO:0000256" key="3">
    <source>
        <dbReference type="ARBA" id="ARBA00001946"/>
    </source>
</evidence>
<reference evidence="21" key="1">
    <citation type="submission" date="2017-02" db="EMBL/GenBank/DDBJ databases">
        <authorList>
            <person name="Regsiter A."/>
            <person name="William W."/>
        </authorList>
    </citation>
    <scope>NUCLEOTIDE SEQUENCE</scope>
    <source>
        <strain evidence="21">Bib</strain>
    </source>
</reference>
<feature type="domain" description="GTP cyclohydrolase II" evidence="20">
    <location>
        <begin position="213"/>
        <end position="378"/>
    </location>
</feature>
<comment type="cofactor">
    <cofactor evidence="2">
        <name>Mn(2+)</name>
        <dbReference type="ChEBI" id="CHEBI:29035"/>
    </cofactor>
</comment>
<dbReference type="NCBIfam" id="NF001591">
    <property type="entry name" value="PRK00393.1"/>
    <property type="match status" value="1"/>
</dbReference>
<feature type="binding site" evidence="19">
    <location>
        <position position="322"/>
    </location>
    <ligand>
        <name>GTP</name>
        <dbReference type="ChEBI" id="CHEBI:37565"/>
    </ligand>
</feature>
<comment type="cofactor">
    <cofactor evidence="19">
        <name>Zn(2+)</name>
        <dbReference type="ChEBI" id="CHEBI:29105"/>
    </cofactor>
    <text evidence="19">Binds 1 zinc ion per subunit.</text>
</comment>
<dbReference type="EMBL" id="FWDM01000022">
    <property type="protein sequence ID" value="SLM13464.1"/>
    <property type="molecule type" value="Genomic_DNA"/>
</dbReference>
<evidence type="ECO:0000256" key="1">
    <source>
        <dbReference type="ARBA" id="ARBA00000141"/>
    </source>
</evidence>
<keyword evidence="15 19" id="KW-0342">GTP-binding</keyword>
<dbReference type="InterPro" id="IPR000422">
    <property type="entry name" value="DHBP_synthase_RibB"/>
</dbReference>
<dbReference type="InterPro" id="IPR032677">
    <property type="entry name" value="GTP_cyclohydro_II"/>
</dbReference>
<feature type="binding site" evidence="19">
    <location>
        <position position="362"/>
    </location>
    <ligand>
        <name>GTP</name>
        <dbReference type="ChEBI" id="CHEBI:37565"/>
    </ligand>
</feature>
<dbReference type="InterPro" id="IPR036144">
    <property type="entry name" value="RibA-like_sf"/>
</dbReference>
<dbReference type="NCBIfam" id="TIGR00506">
    <property type="entry name" value="ribB"/>
    <property type="match status" value="1"/>
</dbReference>
<dbReference type="GO" id="GO:0009231">
    <property type="term" value="P:riboflavin biosynthetic process"/>
    <property type="evidence" value="ECO:0007669"/>
    <property type="project" value="UniProtKB-UniRule"/>
</dbReference>
<evidence type="ECO:0000256" key="14">
    <source>
        <dbReference type="ARBA" id="ARBA00022842"/>
    </source>
</evidence>
<dbReference type="InterPro" id="IPR000926">
    <property type="entry name" value="RibA"/>
</dbReference>
<dbReference type="PANTHER" id="PTHR21327:SF18">
    <property type="entry name" value="3,4-DIHYDROXY-2-BUTANONE 4-PHOSPHATE SYNTHASE"/>
    <property type="match status" value="1"/>
</dbReference>
<evidence type="ECO:0000256" key="5">
    <source>
        <dbReference type="ARBA" id="ARBA00004853"/>
    </source>
</evidence>
<evidence type="ECO:0000256" key="10">
    <source>
        <dbReference type="ARBA" id="ARBA00022723"/>
    </source>
</evidence>
<keyword evidence="9 19" id="KW-0686">Riboflavin biosynthesis</keyword>
<comment type="cofactor">
    <cofactor evidence="3">
        <name>Mg(2+)</name>
        <dbReference type="ChEBI" id="CHEBI:18420"/>
    </cofactor>
</comment>
<comment type="similarity">
    <text evidence="8">In the C-terminal section; belongs to the GTP cyclohydrolase II family.</text>
</comment>
<evidence type="ECO:0000256" key="17">
    <source>
        <dbReference type="ARBA" id="ARBA00023239"/>
    </source>
</evidence>
<evidence type="ECO:0000256" key="6">
    <source>
        <dbReference type="ARBA" id="ARBA00004904"/>
    </source>
</evidence>
<dbReference type="AlphaFoldDB" id="A0A3P3XJ47"/>
<keyword evidence="16" id="KW-0464">Manganese</keyword>
<dbReference type="Gene3D" id="3.40.50.10990">
    <property type="entry name" value="GTP cyclohydrolase II"/>
    <property type="match status" value="1"/>
</dbReference>
<dbReference type="Pfam" id="PF00925">
    <property type="entry name" value="GTP_cyclohydro2"/>
    <property type="match status" value="1"/>
</dbReference>
<dbReference type="PIRSF" id="PIRSF001259">
    <property type="entry name" value="RibA"/>
    <property type="match status" value="1"/>
</dbReference>
<dbReference type="CDD" id="cd00641">
    <property type="entry name" value="GTP_cyclohydro2"/>
    <property type="match status" value="1"/>
</dbReference>
<comment type="function">
    <text evidence="19">Catalyzes the conversion of GTP to 2,5-diamino-6-ribosylamino-4(3H)-pyrimidinone 5'-phosphate (DARP), formate and pyrophosphate.</text>
</comment>
<dbReference type="Pfam" id="PF00926">
    <property type="entry name" value="DHBP_synthase"/>
    <property type="match status" value="1"/>
</dbReference>
<dbReference type="GO" id="GO:0008686">
    <property type="term" value="F:3,4-dihydroxy-2-butanone-4-phosphate synthase activity"/>
    <property type="evidence" value="ECO:0007669"/>
    <property type="project" value="UniProtKB-EC"/>
</dbReference>
<comment type="pathway">
    <text evidence="5 19">Cofactor biosynthesis; riboflavin biosynthesis; 5-amino-6-(D-ribitylamino)uracil from GTP: step 1/4.</text>
</comment>
<dbReference type="Gene3D" id="3.90.870.10">
    <property type="entry name" value="DHBP synthase"/>
    <property type="match status" value="1"/>
</dbReference>
<dbReference type="SUPFAM" id="SSF55821">
    <property type="entry name" value="YrdC/RibB"/>
    <property type="match status" value="1"/>
</dbReference>
<keyword evidence="17 21" id="KW-0456">Lyase</keyword>
<feature type="binding site" evidence="19">
    <location>
        <position position="262"/>
    </location>
    <ligand>
        <name>Zn(2+)</name>
        <dbReference type="ChEBI" id="CHEBI:29105"/>
        <note>catalytic</note>
    </ligand>
</feature>
<keyword evidence="12 19" id="KW-0378">Hydrolase</keyword>
<evidence type="ECO:0000259" key="20">
    <source>
        <dbReference type="Pfam" id="PF00925"/>
    </source>
</evidence>
<organism evidence="21">
    <name type="scientific">uncultured spirochete</name>
    <dbReference type="NCBI Taxonomy" id="156406"/>
    <lineage>
        <taxon>Bacteria</taxon>
        <taxon>Pseudomonadati</taxon>
        <taxon>Spirochaetota</taxon>
        <taxon>Spirochaetia</taxon>
        <taxon>Spirochaetales</taxon>
        <taxon>environmental samples</taxon>
    </lineage>
</organism>
<dbReference type="FunFam" id="3.40.50.10990:FF:000002">
    <property type="entry name" value="GTP cyclohydrolase-2"/>
    <property type="match status" value="1"/>
</dbReference>
<comment type="catalytic activity">
    <reaction evidence="18 19">
        <text>GTP + 4 H2O = 2,5-diamino-6-hydroxy-4-(5-phosphoribosylamino)-pyrimidine + formate + 2 phosphate + 3 H(+)</text>
        <dbReference type="Rhea" id="RHEA:23704"/>
        <dbReference type="ChEBI" id="CHEBI:15377"/>
        <dbReference type="ChEBI" id="CHEBI:15378"/>
        <dbReference type="ChEBI" id="CHEBI:15740"/>
        <dbReference type="ChEBI" id="CHEBI:37565"/>
        <dbReference type="ChEBI" id="CHEBI:43474"/>
        <dbReference type="ChEBI" id="CHEBI:58614"/>
        <dbReference type="EC" id="3.5.4.25"/>
    </reaction>
</comment>
<dbReference type="SUPFAM" id="SSF142695">
    <property type="entry name" value="RibA-like"/>
    <property type="match status" value="1"/>
</dbReference>
<feature type="binding site" evidence="19">
    <location>
        <position position="275"/>
    </location>
    <ligand>
        <name>Zn(2+)</name>
        <dbReference type="ChEBI" id="CHEBI:29105"/>
        <note>catalytic</note>
    </ligand>
</feature>
<comment type="function">
    <text evidence="4">Catalyzes the conversion of D-ribulose 5-phosphate to formate and 3,4-dihydroxy-2-butanone 4-phosphate.</text>
</comment>
<gene>
    <name evidence="21" type="primary">ribBA</name>
    <name evidence="19" type="synonym">ribA</name>
    <name evidence="21" type="ORF">SPIROBIBN47_290078</name>
</gene>
<dbReference type="NCBIfam" id="NF006803">
    <property type="entry name" value="PRK09311.1"/>
    <property type="match status" value="1"/>
</dbReference>
<feature type="binding site" evidence="19">
    <location>
        <begin position="300"/>
        <end position="302"/>
    </location>
    <ligand>
        <name>GTP</name>
        <dbReference type="ChEBI" id="CHEBI:37565"/>
    </ligand>
</feature>
<dbReference type="GO" id="GO:0008270">
    <property type="term" value="F:zinc ion binding"/>
    <property type="evidence" value="ECO:0007669"/>
    <property type="project" value="UniProtKB-UniRule"/>
</dbReference>
<comment type="catalytic activity">
    <reaction evidence="1">
        <text>D-ribulose 5-phosphate = (2S)-2-hydroxy-3-oxobutyl phosphate + formate + H(+)</text>
        <dbReference type="Rhea" id="RHEA:18457"/>
        <dbReference type="ChEBI" id="CHEBI:15378"/>
        <dbReference type="ChEBI" id="CHEBI:15740"/>
        <dbReference type="ChEBI" id="CHEBI:58121"/>
        <dbReference type="ChEBI" id="CHEBI:58830"/>
        <dbReference type="EC" id="4.1.99.12"/>
    </reaction>
</comment>
<proteinExistence type="inferred from homology"/>
<dbReference type="GO" id="GO:0005525">
    <property type="term" value="F:GTP binding"/>
    <property type="evidence" value="ECO:0007669"/>
    <property type="project" value="UniProtKB-KW"/>
</dbReference>
<dbReference type="InterPro" id="IPR017945">
    <property type="entry name" value="DHBP_synth_RibB-like_a/b_dom"/>
</dbReference>
<sequence>MNSVEEAIRAFRAGKMVIITDHEDRENEGDVCIDAQFATPEVINFMAHFACGLICVPMEQRRLEELELQPMVHHNEDNHGTAFTVSVDHIETATGISAFERAHTIQKLIDTSCGPADFRRPGHIFPLAGRTGGVLERQGHTEAVLDLVKLARSEMPASSNTAIAGVICEILDSDGTMARQKSLENFAKTHNLCMISVADLVRYRKDREGGITRETETILPTEYGNFKLVGYTENATGKEHLALILGDISGDEPVLCRVHSECLTGDALGSLRCDCGEQYKEAMRLISRQGRGILVYLRQEGRGIGLINKLKAYALQDTGIDTVDANIHLGFPADMRDYRIGALILRDLGVRSVRLMTNNPQKIESMEQNGIKVFQRIPLHIQANTYNKFYLRTKQERMHHQLETLQILNRSAK</sequence>
<evidence type="ECO:0000256" key="13">
    <source>
        <dbReference type="ARBA" id="ARBA00022833"/>
    </source>
</evidence>
<dbReference type="UniPathway" id="UPA00275">
    <property type="reaction ID" value="UER00399"/>
</dbReference>
<comment type="similarity">
    <text evidence="7">In the N-terminal section; belongs to the DHBP synthase family.</text>
</comment>
<evidence type="ECO:0000256" key="18">
    <source>
        <dbReference type="ARBA" id="ARBA00049295"/>
    </source>
</evidence>
<evidence type="ECO:0000313" key="21">
    <source>
        <dbReference type="EMBL" id="SLM13464.1"/>
    </source>
</evidence>
<feature type="binding site" evidence="19">
    <location>
        <begin position="257"/>
        <end position="261"/>
    </location>
    <ligand>
        <name>GTP</name>
        <dbReference type="ChEBI" id="CHEBI:37565"/>
    </ligand>
</feature>
<feature type="active site" description="Proton acceptor" evidence="19">
    <location>
        <position position="334"/>
    </location>
</feature>
<protein>
    <recommendedName>
        <fullName evidence="19">GTP cyclohydrolase-2</fullName>
        <ecNumber evidence="19">3.5.4.25</ecNumber>
    </recommendedName>
    <alternativeName>
        <fullName evidence="19">GTP cyclohydrolase II</fullName>
    </alternativeName>
</protein>
<keyword evidence="11 19" id="KW-0547">Nucleotide-binding</keyword>
<evidence type="ECO:0000256" key="19">
    <source>
        <dbReference type="HAMAP-Rule" id="MF_00179"/>
    </source>
</evidence>
<evidence type="ECO:0000256" key="16">
    <source>
        <dbReference type="ARBA" id="ARBA00023211"/>
    </source>
</evidence>
<feature type="active site" description="Nucleophile" evidence="19">
    <location>
        <position position="336"/>
    </location>
</feature>
<keyword evidence="14" id="KW-0460">Magnesium</keyword>
<evidence type="ECO:0000256" key="15">
    <source>
        <dbReference type="ARBA" id="ARBA00023134"/>
    </source>
</evidence>
<feature type="binding site" evidence="19">
    <location>
        <position position="278"/>
    </location>
    <ligand>
        <name>GTP</name>
        <dbReference type="ChEBI" id="CHEBI:37565"/>
    </ligand>
</feature>
<evidence type="ECO:0000256" key="7">
    <source>
        <dbReference type="ARBA" id="ARBA00005520"/>
    </source>
</evidence>
<dbReference type="FunFam" id="3.90.870.10:FF:000001">
    <property type="entry name" value="Riboflavin biosynthesis protein RibBA"/>
    <property type="match status" value="1"/>
</dbReference>
<comment type="similarity">
    <text evidence="19">Belongs to the GTP cyclohydrolase II family.</text>
</comment>
<evidence type="ECO:0000256" key="11">
    <source>
        <dbReference type="ARBA" id="ARBA00022741"/>
    </source>
</evidence>
<dbReference type="NCBIfam" id="TIGR00505">
    <property type="entry name" value="ribA"/>
    <property type="match status" value="1"/>
</dbReference>
<comment type="pathway">
    <text evidence="6">Cofactor biosynthesis; riboflavin biosynthesis; 2-hydroxy-3-oxobutyl phosphate from D-ribulose 5-phosphate: step 1/1.</text>
</comment>